<dbReference type="Pfam" id="PF02585">
    <property type="entry name" value="PIG-L"/>
    <property type="match status" value="1"/>
</dbReference>
<dbReference type="PANTHER" id="PTHR12993:SF11">
    <property type="entry name" value="N-ACETYLGLUCOSAMINYL-PHOSPHATIDYLINOSITOL DE-N-ACETYLASE"/>
    <property type="match status" value="1"/>
</dbReference>
<gene>
    <name evidence="3" type="ORF">DUNSADRAFT_16816</name>
</gene>
<proteinExistence type="inferred from homology"/>
<evidence type="ECO:0000256" key="1">
    <source>
        <dbReference type="ARBA" id="ARBA00006066"/>
    </source>
</evidence>
<organism evidence="3 4">
    <name type="scientific">Dunaliella salina</name>
    <name type="common">Green alga</name>
    <name type="synonym">Protococcus salinus</name>
    <dbReference type="NCBI Taxonomy" id="3046"/>
    <lineage>
        <taxon>Eukaryota</taxon>
        <taxon>Viridiplantae</taxon>
        <taxon>Chlorophyta</taxon>
        <taxon>core chlorophytes</taxon>
        <taxon>Chlorophyceae</taxon>
        <taxon>CS clade</taxon>
        <taxon>Chlamydomonadales</taxon>
        <taxon>Dunaliellaceae</taxon>
        <taxon>Dunaliella</taxon>
    </lineage>
</organism>
<name>A0ABQ7G2U6_DUNSA</name>
<comment type="similarity">
    <text evidence="1">Belongs to the PIGL family.</text>
</comment>
<comment type="caution">
    <text evidence="3">The sequence shown here is derived from an EMBL/GenBank/DDBJ whole genome shotgun (WGS) entry which is preliminary data.</text>
</comment>
<evidence type="ECO:0000256" key="2">
    <source>
        <dbReference type="ARBA" id="ARBA00012176"/>
    </source>
</evidence>
<dbReference type="SUPFAM" id="SSF102588">
    <property type="entry name" value="LmbE-like"/>
    <property type="match status" value="1"/>
</dbReference>
<protein>
    <recommendedName>
        <fullName evidence="2">N-acetylglucosaminylphosphatidylinositol deacetylase</fullName>
        <ecNumber evidence="2">3.5.1.89</ecNumber>
    </recommendedName>
</protein>
<dbReference type="InterPro" id="IPR024078">
    <property type="entry name" value="LmbE-like_dom_sf"/>
</dbReference>
<reference evidence="3" key="1">
    <citation type="submission" date="2017-08" db="EMBL/GenBank/DDBJ databases">
        <authorList>
            <person name="Polle J.E."/>
            <person name="Barry K."/>
            <person name="Cushman J."/>
            <person name="Schmutz J."/>
            <person name="Tran D."/>
            <person name="Hathwaick L.T."/>
            <person name="Yim W.C."/>
            <person name="Jenkins J."/>
            <person name="Mckie-Krisberg Z.M."/>
            <person name="Prochnik S."/>
            <person name="Lindquist E."/>
            <person name="Dockter R.B."/>
            <person name="Adam C."/>
            <person name="Molina H."/>
            <person name="Bunkerborg J."/>
            <person name="Jin E."/>
            <person name="Buchheim M."/>
            <person name="Magnuson J."/>
        </authorList>
    </citation>
    <scope>NUCLEOTIDE SEQUENCE</scope>
    <source>
        <strain evidence="3">CCAP 19/18</strain>
    </source>
</reference>
<evidence type="ECO:0000313" key="4">
    <source>
        <dbReference type="Proteomes" id="UP000815325"/>
    </source>
</evidence>
<evidence type="ECO:0000313" key="3">
    <source>
        <dbReference type="EMBL" id="KAF5828924.1"/>
    </source>
</evidence>
<dbReference type="EC" id="3.5.1.89" evidence="2"/>
<dbReference type="Proteomes" id="UP000815325">
    <property type="component" value="Unassembled WGS sequence"/>
</dbReference>
<dbReference type="EMBL" id="MU070226">
    <property type="protein sequence ID" value="KAF5828924.1"/>
    <property type="molecule type" value="Genomic_DNA"/>
</dbReference>
<dbReference type="PANTHER" id="PTHR12993">
    <property type="entry name" value="N-ACETYLGLUCOSAMINYL-PHOSPHATIDYLINOSITOL DE-N-ACETYLASE-RELATED"/>
    <property type="match status" value="1"/>
</dbReference>
<accession>A0ABQ7G2U6</accession>
<dbReference type="Gene3D" id="3.40.50.10320">
    <property type="entry name" value="LmbE-like"/>
    <property type="match status" value="1"/>
</dbReference>
<keyword evidence="4" id="KW-1185">Reference proteome</keyword>
<dbReference type="InterPro" id="IPR003737">
    <property type="entry name" value="GlcNAc_PI_deacetylase-related"/>
</dbReference>
<sequence length="270" mass="30215">MAAVAAAAVVAVLVSLAAVLASWLIGWLYRPGSPSLQPLLSPTDRVLLVIAHPDDESMFFAPTVLSLREAHIPVFILCLSTGNADGHGSTRQRELLQACKKLNVPKENVEVIDDPQLQDGLKTVWPEQVIQKQVHLCAVNNNVNKVITFDEKGISSHPNHISAFHGVRAYYAWRSRVSSVQNDAVISSLPPLTVFTLETTSLVRKYMGFLDVFASRVYAQRSRMCLLVVNPQPSKGMLAMMQHRSQLVWYRWLFIVLSRYTYMNTLKTNE</sequence>